<dbReference type="Proteomes" id="UP000008744">
    <property type="component" value="Unassembled WGS sequence"/>
</dbReference>
<name>B4GEL7_DROPE</name>
<dbReference type="OrthoDB" id="7870881at2759"/>
<feature type="compositionally biased region" description="Basic and acidic residues" evidence="1">
    <location>
        <begin position="244"/>
        <end position="253"/>
    </location>
</feature>
<feature type="compositionally biased region" description="Basic and acidic residues" evidence="1">
    <location>
        <begin position="7"/>
        <end position="29"/>
    </location>
</feature>
<proteinExistence type="predicted"/>
<protein>
    <submittedName>
        <fullName evidence="2">GL21781</fullName>
    </submittedName>
</protein>
<dbReference type="OMA" id="CELNEQK"/>
<organism evidence="3">
    <name type="scientific">Drosophila persimilis</name>
    <name type="common">Fruit fly</name>
    <dbReference type="NCBI Taxonomy" id="7234"/>
    <lineage>
        <taxon>Eukaryota</taxon>
        <taxon>Metazoa</taxon>
        <taxon>Ecdysozoa</taxon>
        <taxon>Arthropoda</taxon>
        <taxon>Hexapoda</taxon>
        <taxon>Insecta</taxon>
        <taxon>Pterygota</taxon>
        <taxon>Neoptera</taxon>
        <taxon>Endopterygota</taxon>
        <taxon>Diptera</taxon>
        <taxon>Brachycera</taxon>
        <taxon>Muscomorpha</taxon>
        <taxon>Ephydroidea</taxon>
        <taxon>Drosophilidae</taxon>
        <taxon>Drosophila</taxon>
        <taxon>Sophophora</taxon>
    </lineage>
</organism>
<feature type="region of interest" description="Disordered" evidence="1">
    <location>
        <begin position="1"/>
        <end position="163"/>
    </location>
</feature>
<feature type="region of interest" description="Disordered" evidence="1">
    <location>
        <begin position="210"/>
        <end position="260"/>
    </location>
</feature>
<accession>B4GEL7</accession>
<reference evidence="2 3" key="1">
    <citation type="journal article" date="2007" name="Nature">
        <title>Evolution of genes and genomes on the Drosophila phylogeny.</title>
        <authorList>
            <consortium name="Drosophila 12 Genomes Consortium"/>
            <person name="Clark A.G."/>
            <person name="Eisen M.B."/>
            <person name="Smith D.R."/>
            <person name="Bergman C.M."/>
            <person name="Oliver B."/>
            <person name="Markow T.A."/>
            <person name="Kaufman T.C."/>
            <person name="Kellis M."/>
            <person name="Gelbart W."/>
            <person name="Iyer V.N."/>
            <person name="Pollard D.A."/>
            <person name="Sackton T.B."/>
            <person name="Larracuente A.M."/>
            <person name="Singh N.D."/>
            <person name="Abad J.P."/>
            <person name="Abt D.N."/>
            <person name="Adryan B."/>
            <person name="Aguade M."/>
            <person name="Akashi H."/>
            <person name="Anderson W.W."/>
            <person name="Aquadro C.F."/>
            <person name="Ardell D.H."/>
            <person name="Arguello R."/>
            <person name="Artieri C.G."/>
            <person name="Barbash D.A."/>
            <person name="Barker D."/>
            <person name="Barsanti P."/>
            <person name="Batterham P."/>
            <person name="Batzoglou S."/>
            <person name="Begun D."/>
            <person name="Bhutkar A."/>
            <person name="Blanco E."/>
            <person name="Bosak S.A."/>
            <person name="Bradley R.K."/>
            <person name="Brand A.D."/>
            <person name="Brent M.R."/>
            <person name="Brooks A.N."/>
            <person name="Brown R.H."/>
            <person name="Butlin R.K."/>
            <person name="Caggese C."/>
            <person name="Calvi B.R."/>
            <person name="Bernardo de Carvalho A."/>
            <person name="Caspi A."/>
            <person name="Castrezana S."/>
            <person name="Celniker S.E."/>
            <person name="Chang J.L."/>
            <person name="Chapple C."/>
            <person name="Chatterji S."/>
            <person name="Chinwalla A."/>
            <person name="Civetta A."/>
            <person name="Clifton S.W."/>
            <person name="Comeron J.M."/>
            <person name="Costello J.C."/>
            <person name="Coyne J.A."/>
            <person name="Daub J."/>
            <person name="David R.G."/>
            <person name="Delcher A.L."/>
            <person name="Delehaunty K."/>
            <person name="Do C.B."/>
            <person name="Ebling H."/>
            <person name="Edwards K."/>
            <person name="Eickbush T."/>
            <person name="Evans J.D."/>
            <person name="Filipski A."/>
            <person name="Findeiss S."/>
            <person name="Freyhult E."/>
            <person name="Fulton L."/>
            <person name="Fulton R."/>
            <person name="Garcia A.C."/>
            <person name="Gardiner A."/>
            <person name="Garfield D.A."/>
            <person name="Garvin B.E."/>
            <person name="Gibson G."/>
            <person name="Gilbert D."/>
            <person name="Gnerre S."/>
            <person name="Godfrey J."/>
            <person name="Good R."/>
            <person name="Gotea V."/>
            <person name="Gravely B."/>
            <person name="Greenberg A.J."/>
            <person name="Griffiths-Jones S."/>
            <person name="Gross S."/>
            <person name="Guigo R."/>
            <person name="Gustafson E.A."/>
            <person name="Haerty W."/>
            <person name="Hahn M.W."/>
            <person name="Halligan D.L."/>
            <person name="Halpern A.L."/>
            <person name="Halter G.M."/>
            <person name="Han M.V."/>
            <person name="Heger A."/>
            <person name="Hillier L."/>
            <person name="Hinrichs A.S."/>
            <person name="Holmes I."/>
            <person name="Hoskins R.A."/>
            <person name="Hubisz M.J."/>
            <person name="Hultmark D."/>
            <person name="Huntley M.A."/>
            <person name="Jaffe D.B."/>
            <person name="Jagadeeshan S."/>
            <person name="Jeck W.R."/>
            <person name="Johnson J."/>
            <person name="Jones C.D."/>
            <person name="Jordan W.C."/>
            <person name="Karpen G.H."/>
            <person name="Kataoka E."/>
            <person name="Keightley P.D."/>
            <person name="Kheradpour P."/>
            <person name="Kirkness E.F."/>
            <person name="Koerich L.B."/>
            <person name="Kristiansen K."/>
            <person name="Kudrna D."/>
            <person name="Kulathinal R.J."/>
            <person name="Kumar S."/>
            <person name="Kwok R."/>
            <person name="Lander E."/>
            <person name="Langley C.H."/>
            <person name="Lapoint R."/>
            <person name="Lazzaro B.P."/>
            <person name="Lee S.J."/>
            <person name="Levesque L."/>
            <person name="Li R."/>
            <person name="Lin C.F."/>
            <person name="Lin M.F."/>
            <person name="Lindblad-Toh K."/>
            <person name="Llopart A."/>
            <person name="Long M."/>
            <person name="Low L."/>
            <person name="Lozovsky E."/>
            <person name="Lu J."/>
            <person name="Luo M."/>
            <person name="Machado C.A."/>
            <person name="Makalowski W."/>
            <person name="Marzo M."/>
            <person name="Matsuda M."/>
            <person name="Matzkin L."/>
            <person name="McAllister B."/>
            <person name="McBride C.S."/>
            <person name="McKernan B."/>
            <person name="McKernan K."/>
            <person name="Mendez-Lago M."/>
            <person name="Minx P."/>
            <person name="Mollenhauer M.U."/>
            <person name="Montooth K."/>
            <person name="Mount S.M."/>
            <person name="Mu X."/>
            <person name="Myers E."/>
            <person name="Negre B."/>
            <person name="Newfeld S."/>
            <person name="Nielsen R."/>
            <person name="Noor M.A."/>
            <person name="O'Grady P."/>
            <person name="Pachter L."/>
            <person name="Papaceit M."/>
            <person name="Parisi M.J."/>
            <person name="Parisi M."/>
            <person name="Parts L."/>
            <person name="Pedersen J.S."/>
            <person name="Pesole G."/>
            <person name="Phillippy A.M."/>
            <person name="Ponting C.P."/>
            <person name="Pop M."/>
            <person name="Porcelli D."/>
            <person name="Powell J.R."/>
            <person name="Prohaska S."/>
            <person name="Pruitt K."/>
            <person name="Puig M."/>
            <person name="Quesneville H."/>
            <person name="Ram K.R."/>
            <person name="Rand D."/>
            <person name="Rasmussen M.D."/>
            <person name="Reed L.K."/>
            <person name="Reenan R."/>
            <person name="Reily A."/>
            <person name="Remington K.A."/>
            <person name="Rieger T.T."/>
            <person name="Ritchie M.G."/>
            <person name="Robin C."/>
            <person name="Rogers Y.H."/>
            <person name="Rohde C."/>
            <person name="Rozas J."/>
            <person name="Rubenfield M.J."/>
            <person name="Ruiz A."/>
            <person name="Russo S."/>
            <person name="Salzberg S.L."/>
            <person name="Sanchez-Gracia A."/>
            <person name="Saranga D.J."/>
            <person name="Sato H."/>
            <person name="Schaeffer S.W."/>
            <person name="Schatz M.C."/>
            <person name="Schlenke T."/>
            <person name="Schwartz R."/>
            <person name="Segarra C."/>
            <person name="Singh R.S."/>
            <person name="Sirot L."/>
            <person name="Sirota M."/>
            <person name="Sisneros N.B."/>
            <person name="Smith C.D."/>
            <person name="Smith T.F."/>
            <person name="Spieth J."/>
            <person name="Stage D.E."/>
            <person name="Stark A."/>
            <person name="Stephan W."/>
            <person name="Strausberg R.L."/>
            <person name="Strempel S."/>
            <person name="Sturgill D."/>
            <person name="Sutton G."/>
            <person name="Sutton G.G."/>
            <person name="Tao W."/>
            <person name="Teichmann S."/>
            <person name="Tobari Y.N."/>
            <person name="Tomimura Y."/>
            <person name="Tsolas J.M."/>
            <person name="Valente V.L."/>
            <person name="Venter E."/>
            <person name="Venter J.C."/>
            <person name="Vicario S."/>
            <person name="Vieira F.G."/>
            <person name="Vilella A.J."/>
            <person name="Villasante A."/>
            <person name="Walenz B."/>
            <person name="Wang J."/>
            <person name="Wasserman M."/>
            <person name="Watts T."/>
            <person name="Wilson D."/>
            <person name="Wilson R.K."/>
            <person name="Wing R.A."/>
            <person name="Wolfner M.F."/>
            <person name="Wong A."/>
            <person name="Wong G.K."/>
            <person name="Wu C.I."/>
            <person name="Wu G."/>
            <person name="Yamamoto D."/>
            <person name="Yang H.P."/>
            <person name="Yang S.P."/>
            <person name="Yorke J.A."/>
            <person name="Yoshida K."/>
            <person name="Zdobnov E."/>
            <person name="Zhang P."/>
            <person name="Zhang Y."/>
            <person name="Zimin A.V."/>
            <person name="Baldwin J."/>
            <person name="Abdouelleil A."/>
            <person name="Abdulkadir J."/>
            <person name="Abebe A."/>
            <person name="Abera B."/>
            <person name="Abreu J."/>
            <person name="Acer S.C."/>
            <person name="Aftuck L."/>
            <person name="Alexander A."/>
            <person name="An P."/>
            <person name="Anderson E."/>
            <person name="Anderson S."/>
            <person name="Arachi H."/>
            <person name="Azer M."/>
            <person name="Bachantsang P."/>
            <person name="Barry A."/>
            <person name="Bayul T."/>
            <person name="Berlin A."/>
            <person name="Bessette D."/>
            <person name="Bloom T."/>
            <person name="Blye J."/>
            <person name="Boguslavskiy L."/>
            <person name="Bonnet C."/>
            <person name="Boukhgalter B."/>
            <person name="Bourzgui I."/>
            <person name="Brown A."/>
            <person name="Cahill P."/>
            <person name="Channer S."/>
            <person name="Cheshatsang Y."/>
            <person name="Chuda L."/>
            <person name="Citroen M."/>
            <person name="Collymore A."/>
            <person name="Cooke P."/>
            <person name="Costello M."/>
            <person name="D'Aco K."/>
            <person name="Daza R."/>
            <person name="De Haan G."/>
            <person name="DeGray S."/>
            <person name="DeMaso C."/>
            <person name="Dhargay N."/>
            <person name="Dooley K."/>
            <person name="Dooley E."/>
            <person name="Doricent M."/>
            <person name="Dorje P."/>
            <person name="Dorjee K."/>
            <person name="Dupes A."/>
            <person name="Elong R."/>
            <person name="Falk J."/>
            <person name="Farina A."/>
            <person name="Faro S."/>
            <person name="Ferguson D."/>
            <person name="Fisher S."/>
            <person name="Foley C.D."/>
            <person name="Franke A."/>
            <person name="Friedrich D."/>
            <person name="Gadbois L."/>
            <person name="Gearin G."/>
            <person name="Gearin C.R."/>
            <person name="Giannoukos G."/>
            <person name="Goode T."/>
            <person name="Graham J."/>
            <person name="Grandbois E."/>
            <person name="Grewal S."/>
            <person name="Gyaltsen K."/>
            <person name="Hafez N."/>
            <person name="Hagos B."/>
            <person name="Hall J."/>
            <person name="Henson C."/>
            <person name="Hollinger A."/>
            <person name="Honan T."/>
            <person name="Huard M.D."/>
            <person name="Hughes L."/>
            <person name="Hurhula B."/>
            <person name="Husby M.E."/>
            <person name="Kamat A."/>
            <person name="Kanga B."/>
            <person name="Kashin S."/>
            <person name="Khazanovich D."/>
            <person name="Kisner P."/>
            <person name="Lance K."/>
            <person name="Lara M."/>
            <person name="Lee W."/>
            <person name="Lennon N."/>
            <person name="Letendre F."/>
            <person name="LeVine R."/>
            <person name="Lipovsky A."/>
            <person name="Liu X."/>
            <person name="Liu J."/>
            <person name="Liu S."/>
            <person name="Lokyitsang T."/>
            <person name="Lokyitsang Y."/>
            <person name="Lubonja R."/>
            <person name="Lui A."/>
            <person name="MacDonald P."/>
            <person name="Magnisalis V."/>
            <person name="Maru K."/>
            <person name="Matthews C."/>
            <person name="McCusker W."/>
            <person name="McDonough S."/>
            <person name="Mehta T."/>
            <person name="Meldrim J."/>
            <person name="Meneus L."/>
            <person name="Mihai O."/>
            <person name="Mihalev A."/>
            <person name="Mihova T."/>
            <person name="Mittelman R."/>
            <person name="Mlenga V."/>
            <person name="Montmayeur A."/>
            <person name="Mulrain L."/>
            <person name="Navidi A."/>
            <person name="Naylor J."/>
            <person name="Negash T."/>
            <person name="Nguyen T."/>
            <person name="Nguyen N."/>
            <person name="Nicol R."/>
            <person name="Norbu C."/>
            <person name="Norbu N."/>
            <person name="Novod N."/>
            <person name="O'Neill B."/>
            <person name="Osman S."/>
            <person name="Markiewicz E."/>
            <person name="Oyono O.L."/>
            <person name="Patti C."/>
            <person name="Phunkhang P."/>
            <person name="Pierre F."/>
            <person name="Priest M."/>
            <person name="Raghuraman S."/>
            <person name="Rege F."/>
            <person name="Reyes R."/>
            <person name="Rise C."/>
            <person name="Rogov P."/>
            <person name="Ross K."/>
            <person name="Ryan E."/>
            <person name="Settipalli S."/>
            <person name="Shea T."/>
            <person name="Sherpa N."/>
            <person name="Shi L."/>
            <person name="Shih D."/>
            <person name="Sparrow T."/>
            <person name="Spaulding J."/>
            <person name="Stalker J."/>
            <person name="Stange-Thomann N."/>
            <person name="Stavropoulos S."/>
            <person name="Stone C."/>
            <person name="Strader C."/>
            <person name="Tesfaye S."/>
            <person name="Thomson T."/>
            <person name="Thoulutsang Y."/>
            <person name="Thoulutsang D."/>
            <person name="Topham K."/>
            <person name="Topping I."/>
            <person name="Tsamla T."/>
            <person name="Vassiliev H."/>
            <person name="Vo A."/>
            <person name="Wangchuk T."/>
            <person name="Wangdi T."/>
            <person name="Weiand M."/>
            <person name="Wilkinson J."/>
            <person name="Wilson A."/>
            <person name="Yadav S."/>
            <person name="Young G."/>
            <person name="Yu Q."/>
            <person name="Zembek L."/>
            <person name="Zhong D."/>
            <person name="Zimmer A."/>
            <person name="Zwirko Z."/>
            <person name="Jaffe D.B."/>
            <person name="Alvarez P."/>
            <person name="Brockman W."/>
            <person name="Butler J."/>
            <person name="Chin C."/>
            <person name="Gnerre S."/>
            <person name="Grabherr M."/>
            <person name="Kleber M."/>
            <person name="Mauceli E."/>
            <person name="MacCallum I."/>
        </authorList>
    </citation>
    <scope>NUCLEOTIDE SEQUENCE [LARGE SCALE GENOMIC DNA]</scope>
    <source>
        <strain evidence="3">MSH-3 / Tucson 14011-0111.49</strain>
    </source>
</reference>
<dbReference type="EMBL" id="CH479182">
    <property type="protein sequence ID" value="EDW34052.1"/>
    <property type="molecule type" value="Genomic_DNA"/>
</dbReference>
<dbReference type="HOGENOM" id="CLU_736235_0_0_1"/>
<feature type="compositionally biased region" description="Basic and acidic residues" evidence="1">
    <location>
        <begin position="37"/>
        <end position="62"/>
    </location>
</feature>
<gene>
    <name evidence="2" type="primary">Dper\GL21781</name>
    <name evidence="2" type="ORF">Dper_GL21781</name>
</gene>
<evidence type="ECO:0000256" key="1">
    <source>
        <dbReference type="SAM" id="MobiDB-lite"/>
    </source>
</evidence>
<feature type="compositionally biased region" description="Basic and acidic residues" evidence="1">
    <location>
        <begin position="217"/>
        <end position="236"/>
    </location>
</feature>
<feature type="compositionally biased region" description="Basic and acidic residues" evidence="1">
    <location>
        <begin position="131"/>
        <end position="148"/>
    </location>
</feature>
<evidence type="ECO:0000313" key="2">
    <source>
        <dbReference type="EMBL" id="EDW34052.1"/>
    </source>
</evidence>
<keyword evidence="3" id="KW-1185">Reference proteome</keyword>
<evidence type="ECO:0000313" key="3">
    <source>
        <dbReference type="Proteomes" id="UP000008744"/>
    </source>
</evidence>
<feature type="compositionally biased region" description="Basic and acidic residues" evidence="1">
    <location>
        <begin position="78"/>
        <end position="101"/>
    </location>
</feature>
<sequence>MEPESSQLDKKMKPETPQEEESRSFEELTTKFVVTHGGEKEKADEKSMKRNRDDAIAEKQGDDTNEEPPSDRPLFVPPDDKDRLKEKSELSEGDLYKKQSEDPVSDDAAEFNSNSEPEKRPAPEKKRKRKLADGELDVKLLVPDEAKETASGTSPGIDASPKQNFVQYIVEKIFRKKKPPPKGRTMSTCSQSRDVSTSCALLCPDNNDIFDDPFSPEEGKTINPNDKDFISPDLERQGLGARAIRTDREENRKHGQPQAMKIDNPVGVWSTKKTKTPLNHQPGMNMSTMFFSSDSDSTKIRGGSKQCKNREKTMREKLMEKKESKDNKIEIMGGSEQCAEKLEKLKDGSKDDDCKSSFSSFFQFTKMFWVKKQITY</sequence>
<dbReference type="AlphaFoldDB" id="B4GEL7"/>
<feature type="region of interest" description="Disordered" evidence="1">
    <location>
        <begin position="292"/>
        <end position="312"/>
    </location>
</feature>
<dbReference type="STRING" id="7234.B4GEL7"/>